<dbReference type="STRING" id="88036.D8RYD2"/>
<dbReference type="PROSITE" id="PS50056">
    <property type="entry name" value="TYR_PHOSPHATASE_2"/>
    <property type="match status" value="1"/>
</dbReference>
<dbReference type="InterPro" id="IPR029021">
    <property type="entry name" value="Prot-tyrosine_phosphatase-like"/>
</dbReference>
<dbReference type="InterPro" id="IPR000387">
    <property type="entry name" value="Tyr_Pase_dom"/>
</dbReference>
<dbReference type="GO" id="GO:0007165">
    <property type="term" value="P:signal transduction"/>
    <property type="evidence" value="ECO:0000318"/>
    <property type="project" value="GO_Central"/>
</dbReference>
<dbReference type="Gramene" id="EFJ22882">
    <property type="protein sequence ID" value="EFJ22882"/>
    <property type="gene ID" value="SELMODRAFT_416191"/>
</dbReference>
<dbReference type="Proteomes" id="UP000001514">
    <property type="component" value="Unassembled WGS sequence"/>
</dbReference>
<evidence type="ECO:0000259" key="3">
    <source>
        <dbReference type="PROSITE" id="PS50054"/>
    </source>
</evidence>
<dbReference type="GO" id="GO:0005737">
    <property type="term" value="C:cytoplasm"/>
    <property type="evidence" value="ECO:0000318"/>
    <property type="project" value="GO_Central"/>
</dbReference>
<dbReference type="SMART" id="SM00195">
    <property type="entry name" value="DSPc"/>
    <property type="match status" value="1"/>
</dbReference>
<dbReference type="InterPro" id="IPR000340">
    <property type="entry name" value="Dual-sp_phosphatase_cat-dom"/>
</dbReference>
<evidence type="ECO:0000313" key="6">
    <source>
        <dbReference type="Proteomes" id="UP000001514"/>
    </source>
</evidence>
<dbReference type="CDD" id="cd14520">
    <property type="entry name" value="DSP_DUSP12"/>
    <property type="match status" value="1"/>
</dbReference>
<proteinExistence type="predicted"/>
<dbReference type="Gene3D" id="3.90.190.10">
    <property type="entry name" value="Protein tyrosine phosphatase superfamily"/>
    <property type="match status" value="1"/>
</dbReference>
<organism evidence="6">
    <name type="scientific">Selaginella moellendorffii</name>
    <name type="common">Spikemoss</name>
    <dbReference type="NCBI Taxonomy" id="88036"/>
    <lineage>
        <taxon>Eukaryota</taxon>
        <taxon>Viridiplantae</taxon>
        <taxon>Streptophyta</taxon>
        <taxon>Embryophyta</taxon>
        <taxon>Tracheophyta</taxon>
        <taxon>Lycopodiopsida</taxon>
        <taxon>Selaginellales</taxon>
        <taxon>Selaginellaceae</taxon>
        <taxon>Selaginella</taxon>
    </lineage>
</organism>
<dbReference type="PANTHER" id="PTHR46377:SF1">
    <property type="entry name" value="DUAL SPECIFICITY PROTEIN PHOSPHATASE 19"/>
    <property type="match status" value="1"/>
</dbReference>
<dbReference type="GO" id="GO:0033550">
    <property type="term" value="F:MAP kinase tyrosine phosphatase activity"/>
    <property type="evidence" value="ECO:0000318"/>
    <property type="project" value="GO_Central"/>
</dbReference>
<dbReference type="InParanoid" id="D8RYD2"/>
<evidence type="ECO:0000259" key="4">
    <source>
        <dbReference type="PROSITE" id="PS50056"/>
    </source>
</evidence>
<dbReference type="InterPro" id="IPR016130">
    <property type="entry name" value="Tyr_Pase_AS"/>
</dbReference>
<dbReference type="GO" id="GO:0017017">
    <property type="term" value="F:MAP kinase tyrosine/serine/threonine phosphatase activity"/>
    <property type="evidence" value="ECO:0000318"/>
    <property type="project" value="GO_Central"/>
</dbReference>
<dbReference type="PROSITE" id="PS00383">
    <property type="entry name" value="TYR_PHOSPHATASE_1"/>
    <property type="match status" value="1"/>
</dbReference>
<feature type="domain" description="Tyrosine specific protein phosphatases" evidence="4">
    <location>
        <begin position="86"/>
        <end position="144"/>
    </location>
</feature>
<dbReference type="AlphaFoldDB" id="D8RYD2"/>
<dbReference type="InterPro" id="IPR020422">
    <property type="entry name" value="TYR_PHOSPHATASE_DUAL_dom"/>
</dbReference>
<name>D8RYD2_SELML</name>
<dbReference type="Pfam" id="PF00782">
    <property type="entry name" value="DSPc"/>
    <property type="match status" value="1"/>
</dbReference>
<dbReference type="PANTHER" id="PTHR46377">
    <property type="entry name" value="DUAL SPECIFICITY PROTEIN PHOSPHATASE 19"/>
    <property type="match status" value="1"/>
</dbReference>
<dbReference type="OMA" id="CECLIDE"/>
<evidence type="ECO:0000313" key="5">
    <source>
        <dbReference type="EMBL" id="EFJ22882.1"/>
    </source>
</evidence>
<keyword evidence="6" id="KW-1185">Reference proteome</keyword>
<dbReference type="SUPFAM" id="SSF52799">
    <property type="entry name" value="(Phosphotyrosine protein) phosphatases II"/>
    <property type="match status" value="1"/>
</dbReference>
<protein>
    <submittedName>
        <fullName evidence="5">Uncharacterized protein</fullName>
    </submittedName>
</protein>
<sequence>MKKVRPGLYIGNQFDAFYFLTGKHRGVTHILSVVPLCPGHEFSTPLGPPRDNAILYKIAAELDTKRAEFDGAIVRKVIPVEDSHDENLLEHLEDALKFIDEGVNKGIVLVHCGGGISRSASVVIAYLMWKEKLSASEALASLRKCSPTVKPNSGFMKQVFESSGCVVRVHGKKEHKRRTKAMKTCRICNRVAPSEEFLICP</sequence>
<dbReference type="KEGG" id="smo:SELMODRAFT_416191"/>
<keyword evidence="1" id="KW-0378">Hydrolase</keyword>
<evidence type="ECO:0000256" key="2">
    <source>
        <dbReference type="ARBA" id="ARBA00022912"/>
    </source>
</evidence>
<feature type="domain" description="Tyrosine-protein phosphatase" evidence="3">
    <location>
        <begin position="1"/>
        <end position="168"/>
    </location>
</feature>
<dbReference type="PROSITE" id="PS50054">
    <property type="entry name" value="TYR_PHOSPHATASE_DUAL"/>
    <property type="match status" value="1"/>
</dbReference>
<dbReference type="EMBL" id="GL377594">
    <property type="protein sequence ID" value="EFJ22882.1"/>
    <property type="molecule type" value="Genomic_DNA"/>
</dbReference>
<accession>D8RYD2</accession>
<keyword evidence="2" id="KW-0904">Protein phosphatase</keyword>
<dbReference type="HOGENOM" id="CLU_027074_11_7_1"/>
<dbReference type="GO" id="GO:0008330">
    <property type="term" value="F:protein tyrosine/threonine phosphatase activity"/>
    <property type="evidence" value="ECO:0000318"/>
    <property type="project" value="GO_Central"/>
</dbReference>
<dbReference type="GO" id="GO:0043409">
    <property type="term" value="P:negative regulation of MAPK cascade"/>
    <property type="evidence" value="ECO:0000318"/>
    <property type="project" value="GO_Central"/>
</dbReference>
<gene>
    <name evidence="5" type="ORF">SELMODRAFT_416191</name>
</gene>
<reference evidence="5 6" key="1">
    <citation type="journal article" date="2011" name="Science">
        <title>The Selaginella genome identifies genetic changes associated with the evolution of vascular plants.</title>
        <authorList>
            <person name="Banks J.A."/>
            <person name="Nishiyama T."/>
            <person name="Hasebe M."/>
            <person name="Bowman J.L."/>
            <person name="Gribskov M."/>
            <person name="dePamphilis C."/>
            <person name="Albert V.A."/>
            <person name="Aono N."/>
            <person name="Aoyama T."/>
            <person name="Ambrose B.A."/>
            <person name="Ashton N.W."/>
            <person name="Axtell M.J."/>
            <person name="Barker E."/>
            <person name="Barker M.S."/>
            <person name="Bennetzen J.L."/>
            <person name="Bonawitz N.D."/>
            <person name="Chapple C."/>
            <person name="Cheng C."/>
            <person name="Correa L.G."/>
            <person name="Dacre M."/>
            <person name="DeBarry J."/>
            <person name="Dreyer I."/>
            <person name="Elias M."/>
            <person name="Engstrom E.M."/>
            <person name="Estelle M."/>
            <person name="Feng L."/>
            <person name="Finet C."/>
            <person name="Floyd S.K."/>
            <person name="Frommer W.B."/>
            <person name="Fujita T."/>
            <person name="Gramzow L."/>
            <person name="Gutensohn M."/>
            <person name="Harholt J."/>
            <person name="Hattori M."/>
            <person name="Heyl A."/>
            <person name="Hirai T."/>
            <person name="Hiwatashi Y."/>
            <person name="Ishikawa M."/>
            <person name="Iwata M."/>
            <person name="Karol K.G."/>
            <person name="Koehler B."/>
            <person name="Kolukisaoglu U."/>
            <person name="Kubo M."/>
            <person name="Kurata T."/>
            <person name="Lalonde S."/>
            <person name="Li K."/>
            <person name="Li Y."/>
            <person name="Litt A."/>
            <person name="Lyons E."/>
            <person name="Manning G."/>
            <person name="Maruyama T."/>
            <person name="Michael T.P."/>
            <person name="Mikami K."/>
            <person name="Miyazaki S."/>
            <person name="Morinaga S."/>
            <person name="Murata T."/>
            <person name="Mueller-Roeber B."/>
            <person name="Nelson D.R."/>
            <person name="Obara M."/>
            <person name="Oguri Y."/>
            <person name="Olmstead R.G."/>
            <person name="Onodera N."/>
            <person name="Petersen B.L."/>
            <person name="Pils B."/>
            <person name="Prigge M."/>
            <person name="Rensing S.A."/>
            <person name="Riano-Pachon D.M."/>
            <person name="Roberts A.W."/>
            <person name="Sato Y."/>
            <person name="Scheller H.V."/>
            <person name="Schulz B."/>
            <person name="Schulz C."/>
            <person name="Shakirov E.V."/>
            <person name="Shibagaki N."/>
            <person name="Shinohara N."/>
            <person name="Shippen D.E."/>
            <person name="Soerensen I."/>
            <person name="Sotooka R."/>
            <person name="Sugimoto N."/>
            <person name="Sugita M."/>
            <person name="Sumikawa N."/>
            <person name="Tanurdzic M."/>
            <person name="Theissen G."/>
            <person name="Ulvskov P."/>
            <person name="Wakazuki S."/>
            <person name="Weng J.K."/>
            <person name="Willats W.W."/>
            <person name="Wipf D."/>
            <person name="Wolf P.G."/>
            <person name="Yang L."/>
            <person name="Zimmer A.D."/>
            <person name="Zhu Q."/>
            <person name="Mitros T."/>
            <person name="Hellsten U."/>
            <person name="Loque D."/>
            <person name="Otillar R."/>
            <person name="Salamov A."/>
            <person name="Schmutz J."/>
            <person name="Shapiro H."/>
            <person name="Lindquist E."/>
            <person name="Lucas S."/>
            <person name="Rokhsar D."/>
            <person name="Grigoriev I.V."/>
        </authorList>
    </citation>
    <scope>NUCLEOTIDE SEQUENCE [LARGE SCALE GENOMIC DNA]</scope>
</reference>
<evidence type="ECO:0000256" key="1">
    <source>
        <dbReference type="ARBA" id="ARBA00022801"/>
    </source>
</evidence>
<dbReference type="eggNOG" id="KOG1716">
    <property type="taxonomic scope" value="Eukaryota"/>
</dbReference>